<name>A0A517T2C9_9BACT</name>
<protein>
    <recommendedName>
        <fullName evidence="6">Alpha/beta-hydrolase family protein</fullName>
    </recommendedName>
</protein>
<evidence type="ECO:0000313" key="5">
    <source>
        <dbReference type="Proteomes" id="UP000315003"/>
    </source>
</evidence>
<accession>A0A517T2C9</accession>
<feature type="domain" description="Alpha/beta-hydrolase catalytic" evidence="2">
    <location>
        <begin position="321"/>
        <end position="609"/>
    </location>
</feature>
<dbReference type="OrthoDB" id="4397445at2"/>
<evidence type="ECO:0000259" key="2">
    <source>
        <dbReference type="Pfam" id="PF10081"/>
    </source>
</evidence>
<evidence type="ECO:0000313" key="4">
    <source>
        <dbReference type="EMBL" id="QDT62534.1"/>
    </source>
</evidence>
<keyword evidence="1" id="KW-0472">Membrane</keyword>
<feature type="transmembrane region" description="Helical" evidence="1">
    <location>
        <begin position="229"/>
        <end position="249"/>
    </location>
</feature>
<dbReference type="EMBL" id="CP036272">
    <property type="protein sequence ID" value="QDT62534.1"/>
    <property type="molecule type" value="Genomic_DNA"/>
</dbReference>
<dbReference type="Proteomes" id="UP000315003">
    <property type="component" value="Chromosome"/>
</dbReference>
<feature type="transmembrane region" description="Helical" evidence="1">
    <location>
        <begin position="31"/>
        <end position="55"/>
    </location>
</feature>
<keyword evidence="5" id="KW-1185">Reference proteome</keyword>
<evidence type="ECO:0000259" key="3">
    <source>
        <dbReference type="Pfam" id="PF15420"/>
    </source>
</evidence>
<dbReference type="Pfam" id="PF15420">
    <property type="entry name" value="Abhydrolase_9_N"/>
    <property type="match status" value="1"/>
</dbReference>
<dbReference type="AlphaFoldDB" id="A0A517T2C9"/>
<keyword evidence="1" id="KW-1133">Transmembrane helix</keyword>
<feature type="transmembrane region" description="Helical" evidence="1">
    <location>
        <begin position="186"/>
        <end position="208"/>
    </location>
</feature>
<evidence type="ECO:0008006" key="6">
    <source>
        <dbReference type="Google" id="ProtNLM"/>
    </source>
</evidence>
<dbReference type="InterPro" id="IPR012037">
    <property type="entry name" value="Alpha/beta-hydrolase_fam"/>
</dbReference>
<organism evidence="4 5">
    <name type="scientific">Stieleria bergensis</name>
    <dbReference type="NCBI Taxonomy" id="2528025"/>
    <lineage>
        <taxon>Bacteria</taxon>
        <taxon>Pseudomonadati</taxon>
        <taxon>Planctomycetota</taxon>
        <taxon>Planctomycetia</taxon>
        <taxon>Pirellulales</taxon>
        <taxon>Pirellulaceae</taxon>
        <taxon>Stieleria</taxon>
    </lineage>
</organism>
<sequence length="620" mass="68787">MPPVSPPVVSLVVEPGRYRCIGFFKGAVPRLLLTSLVTLFLVSVLFPLSFASCLAQDLQRRVRLLVNSSSVSPHRGLLASLSVVGVVFGTLLFCASLTPSLIPRTYVVQGVESGFALATGYGFGVGVHWLWQCLELPVLAARWICFGKRITLACLGCIVLVTLWRATVWENSIRSLMEMEPVRGVYSPYVVMISIPLAFVLLMMARAFRSVYGLVDRRLRRILSRRYSYLMGTFLVILAVLTLTTNLVIKPTLRIADRAFLEIDGLVDEGIERPVSALASGSVDSLIDWDVLSRRGKDFVVSGPERGQIAEFIGREAKPPLRVYVGLGCRATAQQRAELALQELIRVGGFERSVLVVANPTGTGWLQPEAVDTIEYLHAGDTAIVTIQYSYLPSWLTLLVDPEGSRDSARVLFETIYGHWRSLPPESRPRLYLHGLSLGAYGSETCADLFTLFEDPIQGAVWSGPPFPSTSWADITKARNADSPVWLPTFRDGRIVRFTARENALKNTGKPWGPMRFVYIQHASDPMTFFSTELLYQRPQWLSGERGPDISPYMSWYPIVTFLQVGFDLPMATSVPAGYGHNLSAASYIDAWIAVTAPVNWSDEETKRLKLLFAENPEAL</sequence>
<dbReference type="InterPro" id="IPR027787">
    <property type="entry name" value="Alpha/beta-hydrolase_catalytic"/>
</dbReference>
<feature type="transmembrane region" description="Helical" evidence="1">
    <location>
        <begin position="114"/>
        <end position="134"/>
    </location>
</feature>
<evidence type="ECO:0000256" key="1">
    <source>
        <dbReference type="SAM" id="Phobius"/>
    </source>
</evidence>
<gene>
    <name evidence="4" type="ORF">SV7mr_50820</name>
</gene>
<dbReference type="InterPro" id="IPR027788">
    <property type="entry name" value="Alpha/beta-hydrolase_N_dom"/>
</dbReference>
<keyword evidence="1" id="KW-0812">Transmembrane</keyword>
<dbReference type="PIRSF" id="PIRSF007542">
    <property type="entry name" value="UCP007542"/>
    <property type="match status" value="1"/>
</dbReference>
<feature type="transmembrane region" description="Helical" evidence="1">
    <location>
        <begin position="146"/>
        <end position="166"/>
    </location>
</feature>
<reference evidence="4 5" key="1">
    <citation type="submission" date="2019-02" db="EMBL/GenBank/DDBJ databases">
        <title>Deep-cultivation of Planctomycetes and their phenomic and genomic characterization uncovers novel biology.</title>
        <authorList>
            <person name="Wiegand S."/>
            <person name="Jogler M."/>
            <person name="Boedeker C."/>
            <person name="Pinto D."/>
            <person name="Vollmers J."/>
            <person name="Rivas-Marin E."/>
            <person name="Kohn T."/>
            <person name="Peeters S.H."/>
            <person name="Heuer A."/>
            <person name="Rast P."/>
            <person name="Oberbeckmann S."/>
            <person name="Bunk B."/>
            <person name="Jeske O."/>
            <person name="Meyerdierks A."/>
            <person name="Storesund J.E."/>
            <person name="Kallscheuer N."/>
            <person name="Luecker S."/>
            <person name="Lage O.M."/>
            <person name="Pohl T."/>
            <person name="Merkel B.J."/>
            <person name="Hornburger P."/>
            <person name="Mueller R.-W."/>
            <person name="Bruemmer F."/>
            <person name="Labrenz M."/>
            <person name="Spormann A.M."/>
            <person name="Op den Camp H."/>
            <person name="Overmann J."/>
            <person name="Amann R."/>
            <person name="Jetten M.S.M."/>
            <person name="Mascher T."/>
            <person name="Medema M.H."/>
            <person name="Devos D.P."/>
            <person name="Kaster A.-K."/>
            <person name="Ovreas L."/>
            <person name="Rohde M."/>
            <person name="Galperin M.Y."/>
            <person name="Jogler C."/>
        </authorList>
    </citation>
    <scope>NUCLEOTIDE SEQUENCE [LARGE SCALE GENOMIC DNA]</scope>
    <source>
        <strain evidence="4 5">SV_7m_r</strain>
    </source>
</reference>
<feature type="transmembrane region" description="Helical" evidence="1">
    <location>
        <begin position="76"/>
        <end position="102"/>
    </location>
</feature>
<dbReference type="Pfam" id="PF10081">
    <property type="entry name" value="Abhydrolase_9"/>
    <property type="match status" value="1"/>
</dbReference>
<proteinExistence type="predicted"/>
<feature type="domain" description="Alpha/beta-hydrolase N-terminal" evidence="3">
    <location>
        <begin position="97"/>
        <end position="304"/>
    </location>
</feature>